<dbReference type="PANTHER" id="PTHR33608">
    <property type="entry name" value="BLL2464 PROTEIN"/>
    <property type="match status" value="1"/>
</dbReference>
<evidence type="ECO:0000259" key="2">
    <source>
        <dbReference type="Pfam" id="PF01882"/>
    </source>
</evidence>
<keyword evidence="1" id="KW-0472">Membrane</keyword>
<comment type="caution">
    <text evidence="3">The sequence shown here is derived from an EMBL/GenBank/DDBJ whole genome shotgun (WGS) entry which is preliminary data.</text>
</comment>
<sequence length="415" mass="45849">MIYPTSRAVYCVAAAAPAALALGVIFPAGWAVILVWIALVAVLIVADALLASPISDRALTIDAPGTIAVGERIELTPPALPHTRFAARVAPPLTPESTGPGFIALRRGRAMIERVWARRQGPLGFAWRQASRRIDQPVIITPDLAPVREQGMRQYLRSTQRGERMRPESGDGTEFQALTDFQPGMERRAIDWKASARHFSLLAREYRTERDNSIVLAIDAGRAMADPIAGVPRVDRAVSAALLTAFVGLKSGDSVRLFSFAARPQGDSGTLSGARNFARLQQSAAAIDYSADESNYTLSLITLDGRLQRRSLVILFTEFTDPTAAELMVAAARRMLKRHRVLFVLFEDVELIEMQQQRPASADDVVRANVATTLLRERRIVIERLRRHGIDVIEARHDALPLTLVERYLHVRERA</sequence>
<accession>A0ABS6XJA6</accession>
<dbReference type="Pfam" id="PF01882">
    <property type="entry name" value="DUF58"/>
    <property type="match status" value="1"/>
</dbReference>
<organism evidence="3 4">
    <name type="scientific">Stakelama flava</name>
    <dbReference type="NCBI Taxonomy" id="2860338"/>
    <lineage>
        <taxon>Bacteria</taxon>
        <taxon>Pseudomonadati</taxon>
        <taxon>Pseudomonadota</taxon>
        <taxon>Alphaproteobacteria</taxon>
        <taxon>Sphingomonadales</taxon>
        <taxon>Sphingomonadaceae</taxon>
        <taxon>Stakelama</taxon>
    </lineage>
</organism>
<name>A0ABS6XJA6_9SPHN</name>
<dbReference type="RefSeq" id="WP_219237424.1">
    <property type="nucleotide sequence ID" value="NZ_JAHWZX010000004.1"/>
</dbReference>
<feature type="transmembrane region" description="Helical" evidence="1">
    <location>
        <begin position="31"/>
        <end position="50"/>
    </location>
</feature>
<dbReference type="Proteomes" id="UP001197214">
    <property type="component" value="Unassembled WGS sequence"/>
</dbReference>
<evidence type="ECO:0000256" key="1">
    <source>
        <dbReference type="SAM" id="Phobius"/>
    </source>
</evidence>
<evidence type="ECO:0000313" key="3">
    <source>
        <dbReference type="EMBL" id="MBW4330299.1"/>
    </source>
</evidence>
<evidence type="ECO:0000313" key="4">
    <source>
        <dbReference type="Proteomes" id="UP001197214"/>
    </source>
</evidence>
<protein>
    <submittedName>
        <fullName evidence="3">DUF58 domain-containing protein</fullName>
    </submittedName>
</protein>
<dbReference type="PANTHER" id="PTHR33608:SF3">
    <property type="entry name" value="SLR2013 PROTEIN"/>
    <property type="match status" value="1"/>
</dbReference>
<dbReference type="InterPro" id="IPR002881">
    <property type="entry name" value="DUF58"/>
</dbReference>
<keyword evidence="4" id="KW-1185">Reference proteome</keyword>
<proteinExistence type="predicted"/>
<reference evidence="3 4" key="1">
    <citation type="submission" date="2021-07" db="EMBL/GenBank/DDBJ databases">
        <title>Stakelama flava sp. nov., a novel endophytic bacterium isolated from branch of Kandelia candel.</title>
        <authorList>
            <person name="Tuo L."/>
        </authorList>
    </citation>
    <scope>NUCLEOTIDE SEQUENCE [LARGE SCALE GENOMIC DNA]</scope>
    <source>
        <strain evidence="3 4">CBK3Z-3</strain>
    </source>
</reference>
<gene>
    <name evidence="3" type="ORF">KY084_05360</name>
</gene>
<feature type="domain" description="DUF58" evidence="2">
    <location>
        <begin position="180"/>
        <end position="346"/>
    </location>
</feature>
<keyword evidence="1" id="KW-1133">Transmembrane helix</keyword>
<keyword evidence="1" id="KW-0812">Transmembrane</keyword>
<dbReference type="EMBL" id="JAHWZX010000004">
    <property type="protein sequence ID" value="MBW4330299.1"/>
    <property type="molecule type" value="Genomic_DNA"/>
</dbReference>